<evidence type="ECO:0000256" key="1">
    <source>
        <dbReference type="SAM" id="SignalP"/>
    </source>
</evidence>
<evidence type="ECO:0000313" key="3">
    <source>
        <dbReference type="Proteomes" id="UP001156882"/>
    </source>
</evidence>
<gene>
    <name evidence="2" type="ORF">GCM10007874_48570</name>
</gene>
<proteinExistence type="predicted"/>
<name>A0ABQ6CPU5_9HYPH</name>
<feature type="chain" id="PRO_5046970974" description="Secreted protein" evidence="1">
    <location>
        <begin position="25"/>
        <end position="92"/>
    </location>
</feature>
<reference evidence="3" key="1">
    <citation type="journal article" date="2019" name="Int. J. Syst. Evol. Microbiol.">
        <title>The Global Catalogue of Microorganisms (GCM) 10K type strain sequencing project: providing services to taxonomists for standard genome sequencing and annotation.</title>
        <authorList>
            <consortium name="The Broad Institute Genomics Platform"/>
            <consortium name="The Broad Institute Genome Sequencing Center for Infectious Disease"/>
            <person name="Wu L."/>
            <person name="Ma J."/>
        </authorList>
    </citation>
    <scope>NUCLEOTIDE SEQUENCE [LARGE SCALE GENOMIC DNA]</scope>
    <source>
        <strain evidence="3">NBRC 101365</strain>
    </source>
</reference>
<evidence type="ECO:0008006" key="4">
    <source>
        <dbReference type="Google" id="ProtNLM"/>
    </source>
</evidence>
<evidence type="ECO:0000313" key="2">
    <source>
        <dbReference type="EMBL" id="GLS21840.1"/>
    </source>
</evidence>
<organism evidence="2 3">
    <name type="scientific">Labrys miyagiensis</name>
    <dbReference type="NCBI Taxonomy" id="346912"/>
    <lineage>
        <taxon>Bacteria</taxon>
        <taxon>Pseudomonadati</taxon>
        <taxon>Pseudomonadota</taxon>
        <taxon>Alphaproteobacteria</taxon>
        <taxon>Hyphomicrobiales</taxon>
        <taxon>Xanthobacteraceae</taxon>
        <taxon>Labrys</taxon>
    </lineage>
</organism>
<feature type="signal peptide" evidence="1">
    <location>
        <begin position="1"/>
        <end position="24"/>
    </location>
</feature>
<dbReference type="Proteomes" id="UP001156882">
    <property type="component" value="Unassembled WGS sequence"/>
</dbReference>
<protein>
    <recommendedName>
        <fullName evidence="4">Secreted protein</fullName>
    </recommendedName>
</protein>
<dbReference type="EMBL" id="BSPC01000054">
    <property type="protein sequence ID" value="GLS21840.1"/>
    <property type="molecule type" value="Genomic_DNA"/>
</dbReference>
<keyword evidence="1" id="KW-0732">Signal</keyword>
<sequence>MRLLRLVVLPFQLAILLVGGTASAQVEIGNNVFVGGHRVTPGTYRSVHIETTTRRPPWYGCRWFAPGAVYQGRRIRTRTKICNWRQVPYNKK</sequence>
<comment type="caution">
    <text evidence="2">The sequence shown here is derived from an EMBL/GenBank/DDBJ whole genome shotgun (WGS) entry which is preliminary data.</text>
</comment>
<dbReference type="RefSeq" id="WP_284314836.1">
    <property type="nucleotide sequence ID" value="NZ_BSPC01000054.1"/>
</dbReference>
<accession>A0ABQ6CPU5</accession>
<keyword evidence="3" id="KW-1185">Reference proteome</keyword>